<proteinExistence type="predicted"/>
<dbReference type="EMBL" id="JMCC02000067">
    <property type="protein sequence ID" value="KIG14683.1"/>
    <property type="molecule type" value="Genomic_DNA"/>
</dbReference>
<comment type="caution">
    <text evidence="1">The sequence shown here is derived from an EMBL/GenBank/DDBJ whole genome shotgun (WGS) entry which is preliminary data.</text>
</comment>
<dbReference type="AlphaFoldDB" id="A0A0C1ZUF3"/>
<evidence type="ECO:0000313" key="2">
    <source>
        <dbReference type="Proteomes" id="UP000031599"/>
    </source>
</evidence>
<dbReference type="InterPro" id="IPR024038">
    <property type="entry name" value="MYXO-CTERM"/>
</dbReference>
<protein>
    <submittedName>
        <fullName evidence="1">Uncharacterized protein</fullName>
    </submittedName>
</protein>
<evidence type="ECO:0000313" key="1">
    <source>
        <dbReference type="EMBL" id="KIG14683.1"/>
    </source>
</evidence>
<name>A0A0C1ZUF3_9BACT</name>
<sequence>MPARADACKPPQFVAERLEFELVGARWNGQPTSTDGVPASVNVSSTPHEMMLIPDLGYLRLQTATKQLPASTRRYIRRKRRSAKLICAVLVHREPAIPGRFVPSTVTVDSSPRRSAWASLWPDDTPGVVELGPTREQLSLRIERSDGVLELEYQLTHASFSSCSVTGGEHPTGALGLLIGGFALGLTRRRKRA</sequence>
<dbReference type="Proteomes" id="UP000031599">
    <property type="component" value="Unassembled WGS sequence"/>
</dbReference>
<reference evidence="1 2" key="1">
    <citation type="submission" date="2014-12" db="EMBL/GenBank/DDBJ databases">
        <title>Genome assembly of Enhygromyxa salina DSM 15201.</title>
        <authorList>
            <person name="Sharma G."/>
            <person name="Subramanian S."/>
        </authorList>
    </citation>
    <scope>NUCLEOTIDE SEQUENCE [LARGE SCALE GENOMIC DNA]</scope>
    <source>
        <strain evidence="1 2">DSM 15201</strain>
    </source>
</reference>
<organism evidence="1 2">
    <name type="scientific">Enhygromyxa salina</name>
    <dbReference type="NCBI Taxonomy" id="215803"/>
    <lineage>
        <taxon>Bacteria</taxon>
        <taxon>Pseudomonadati</taxon>
        <taxon>Myxococcota</taxon>
        <taxon>Polyangia</taxon>
        <taxon>Nannocystales</taxon>
        <taxon>Nannocystaceae</taxon>
        <taxon>Enhygromyxa</taxon>
    </lineage>
</organism>
<dbReference type="NCBIfam" id="TIGR03901">
    <property type="entry name" value="MYXO-CTERM"/>
    <property type="match status" value="1"/>
</dbReference>
<accession>A0A0C1ZUF3</accession>
<gene>
    <name evidence="1" type="ORF">DB30_06409</name>
</gene>